<comment type="caution">
    <text evidence="2">The sequence shown here is derived from an EMBL/GenBank/DDBJ whole genome shotgun (WGS) entry which is preliminary data.</text>
</comment>
<sequence length="138" mass="16076">MKYKGERLNYLNLNTLELESLGTKLTYLKNILWFIVYYCLLFIVGSDLLLINIVDFRISLISGVKTKGLSKSKVKNLQNLKDKFKSKTKSILQIAKYSISTFKLFYEFIRKRFPTASLAYVLICLLVYLMLLILEAKI</sequence>
<evidence type="ECO:0000313" key="2">
    <source>
        <dbReference type="EMBL" id="RNA01175.1"/>
    </source>
</evidence>
<organism evidence="2 3">
    <name type="scientific">Brachionus plicatilis</name>
    <name type="common">Marine rotifer</name>
    <name type="synonym">Brachionus muelleri</name>
    <dbReference type="NCBI Taxonomy" id="10195"/>
    <lineage>
        <taxon>Eukaryota</taxon>
        <taxon>Metazoa</taxon>
        <taxon>Spiralia</taxon>
        <taxon>Gnathifera</taxon>
        <taxon>Rotifera</taxon>
        <taxon>Eurotatoria</taxon>
        <taxon>Monogononta</taxon>
        <taxon>Pseudotrocha</taxon>
        <taxon>Ploima</taxon>
        <taxon>Brachionidae</taxon>
        <taxon>Brachionus</taxon>
    </lineage>
</organism>
<reference evidence="2 3" key="1">
    <citation type="journal article" date="2018" name="Sci. Rep.">
        <title>Genomic signatures of local adaptation to the degree of environmental predictability in rotifers.</title>
        <authorList>
            <person name="Franch-Gras L."/>
            <person name="Hahn C."/>
            <person name="Garcia-Roger E.M."/>
            <person name="Carmona M.J."/>
            <person name="Serra M."/>
            <person name="Gomez A."/>
        </authorList>
    </citation>
    <scope>NUCLEOTIDE SEQUENCE [LARGE SCALE GENOMIC DNA]</scope>
    <source>
        <strain evidence="2">HYR1</strain>
    </source>
</reference>
<keyword evidence="1" id="KW-0472">Membrane</keyword>
<keyword evidence="3" id="KW-1185">Reference proteome</keyword>
<dbReference type="EMBL" id="REGN01009436">
    <property type="protein sequence ID" value="RNA01175.1"/>
    <property type="molecule type" value="Genomic_DNA"/>
</dbReference>
<dbReference type="Proteomes" id="UP000276133">
    <property type="component" value="Unassembled WGS sequence"/>
</dbReference>
<protein>
    <submittedName>
        <fullName evidence="2">Uncharacterized protein</fullName>
    </submittedName>
</protein>
<dbReference type="AlphaFoldDB" id="A0A3M7PR00"/>
<evidence type="ECO:0000256" key="1">
    <source>
        <dbReference type="SAM" id="Phobius"/>
    </source>
</evidence>
<name>A0A3M7PR00_BRAPC</name>
<gene>
    <name evidence="2" type="ORF">BpHYR1_017396</name>
</gene>
<proteinExistence type="predicted"/>
<evidence type="ECO:0000313" key="3">
    <source>
        <dbReference type="Proteomes" id="UP000276133"/>
    </source>
</evidence>
<feature type="transmembrane region" description="Helical" evidence="1">
    <location>
        <begin position="31"/>
        <end position="51"/>
    </location>
</feature>
<feature type="transmembrane region" description="Helical" evidence="1">
    <location>
        <begin position="113"/>
        <end position="134"/>
    </location>
</feature>
<accession>A0A3M7PR00</accession>
<keyword evidence="1" id="KW-1133">Transmembrane helix</keyword>
<keyword evidence="1" id="KW-0812">Transmembrane</keyword>